<gene>
    <name evidence="1" type="ORF">Van01_54410</name>
</gene>
<dbReference type="Proteomes" id="UP000647017">
    <property type="component" value="Unassembled WGS sequence"/>
</dbReference>
<proteinExistence type="predicted"/>
<organism evidence="1 2">
    <name type="scientific">Micromonospora andamanensis</name>
    <dbReference type="NCBI Taxonomy" id="1287068"/>
    <lineage>
        <taxon>Bacteria</taxon>
        <taxon>Bacillati</taxon>
        <taxon>Actinomycetota</taxon>
        <taxon>Actinomycetes</taxon>
        <taxon>Micromonosporales</taxon>
        <taxon>Micromonosporaceae</taxon>
        <taxon>Micromonospora</taxon>
    </lineage>
</organism>
<dbReference type="Pfam" id="PF14022">
    <property type="entry name" value="DUF4238"/>
    <property type="match status" value="1"/>
</dbReference>
<sequence length="348" mass="39525">MQRTPQEWMNPALPLPPAALSARELDELMRAVEDRDEPLVSDQHVVSQVVLREFSERDKNGGASLAAYNLEFKSRKVLGTRGCGKIKDWMPVASSSIEKLWQKTETHLAKALRSLKDGSIFGDDVSASILRDAVALHYVRSVHMRSLAQNAASEAYIGQFPGIIQKYQRRLALEFFRRHGRLPSSTEEYQQTVECIVRDRQQEMVESLFRVKAEEAFRRVQRIFSQITFEIIAAPKSKEFLIADAPVCGTSPHGRRHETGPHNGLGLYAAREWTMPLTPKYAIRLPSQEAVYSKANNKKIDKINAAQVRNSYRHVYFRPPGNALVEFVLQSADEWRKPPAVGPLRLFD</sequence>
<name>A0ABQ4I2U7_9ACTN</name>
<comment type="caution">
    <text evidence="1">The sequence shown here is derived from an EMBL/GenBank/DDBJ whole genome shotgun (WGS) entry which is preliminary data.</text>
</comment>
<reference evidence="1 2" key="1">
    <citation type="submission" date="2021-01" db="EMBL/GenBank/DDBJ databases">
        <title>Whole genome shotgun sequence of Verrucosispora andamanensis NBRC 109075.</title>
        <authorList>
            <person name="Komaki H."/>
            <person name="Tamura T."/>
        </authorList>
    </citation>
    <scope>NUCLEOTIDE SEQUENCE [LARGE SCALE GENOMIC DNA]</scope>
    <source>
        <strain evidence="1 2">NBRC 109075</strain>
    </source>
</reference>
<protein>
    <submittedName>
        <fullName evidence="1">Uncharacterized protein</fullName>
    </submittedName>
</protein>
<dbReference type="EMBL" id="BOOZ01000047">
    <property type="protein sequence ID" value="GIJ12227.1"/>
    <property type="molecule type" value="Genomic_DNA"/>
</dbReference>
<keyword evidence="2" id="KW-1185">Reference proteome</keyword>
<dbReference type="InterPro" id="IPR025332">
    <property type="entry name" value="DUF4238"/>
</dbReference>
<evidence type="ECO:0000313" key="1">
    <source>
        <dbReference type="EMBL" id="GIJ12227.1"/>
    </source>
</evidence>
<dbReference type="RefSeq" id="WP_204013432.1">
    <property type="nucleotide sequence ID" value="NZ_BOOZ01000047.1"/>
</dbReference>
<accession>A0ABQ4I2U7</accession>
<evidence type="ECO:0000313" key="2">
    <source>
        <dbReference type="Proteomes" id="UP000647017"/>
    </source>
</evidence>